<name>A0ACD5U4Y1_AVESA</name>
<proteinExistence type="predicted"/>
<reference evidence="1" key="1">
    <citation type="submission" date="2021-05" db="EMBL/GenBank/DDBJ databases">
        <authorList>
            <person name="Scholz U."/>
            <person name="Mascher M."/>
            <person name="Fiebig A."/>
        </authorList>
    </citation>
    <scope>NUCLEOTIDE SEQUENCE [LARGE SCALE GENOMIC DNA]</scope>
</reference>
<dbReference type="Proteomes" id="UP001732700">
    <property type="component" value="Chromosome 1D"/>
</dbReference>
<protein>
    <submittedName>
        <fullName evidence="1">Uncharacterized protein</fullName>
    </submittedName>
</protein>
<accession>A0ACD5U4Y1</accession>
<keyword evidence="2" id="KW-1185">Reference proteome</keyword>
<evidence type="ECO:0000313" key="1">
    <source>
        <dbReference type="EnsemblPlants" id="AVESA.00010b.r2.1DG0180170.1.CDS.1"/>
    </source>
</evidence>
<organism evidence="1 2">
    <name type="scientific">Avena sativa</name>
    <name type="common">Oat</name>
    <dbReference type="NCBI Taxonomy" id="4498"/>
    <lineage>
        <taxon>Eukaryota</taxon>
        <taxon>Viridiplantae</taxon>
        <taxon>Streptophyta</taxon>
        <taxon>Embryophyta</taxon>
        <taxon>Tracheophyta</taxon>
        <taxon>Spermatophyta</taxon>
        <taxon>Magnoliopsida</taxon>
        <taxon>Liliopsida</taxon>
        <taxon>Poales</taxon>
        <taxon>Poaceae</taxon>
        <taxon>BOP clade</taxon>
        <taxon>Pooideae</taxon>
        <taxon>Poodae</taxon>
        <taxon>Poeae</taxon>
        <taxon>Poeae Chloroplast Group 1 (Aveneae type)</taxon>
        <taxon>Aveninae</taxon>
        <taxon>Avena</taxon>
    </lineage>
</organism>
<evidence type="ECO:0000313" key="2">
    <source>
        <dbReference type="Proteomes" id="UP001732700"/>
    </source>
</evidence>
<dbReference type="EnsemblPlants" id="AVESA.00010b.r2.1DG0180170.1">
    <property type="protein sequence ID" value="AVESA.00010b.r2.1DG0180170.1.CDS.1"/>
    <property type="gene ID" value="AVESA.00010b.r2.1DG0180170"/>
</dbReference>
<sequence length="245" mass="26168">MAAAAAGRPWRVISRPVLENVLNNHALHPHVPQALLLHGPRGVGKSTLLLNRLLPEWTTAPHYAAFVDFLHPAPGSPAHATAAPWSLLADTAPSLPSLRLQLESALEELARAAVLEGAVGSKDVLAALSRSHGLHTSLSQLVGPAAPSGTNSVQMLWARALLAATSPAHGDDPTFRIGEGEATNCSIEETAYMQEAMGALRVAKDLLRMQEGWRKEALREMNRTGRFSHSLVNTATDWPCARASC</sequence>
<reference evidence="1" key="2">
    <citation type="submission" date="2025-09" db="UniProtKB">
        <authorList>
            <consortium name="EnsemblPlants"/>
        </authorList>
    </citation>
    <scope>IDENTIFICATION</scope>
</reference>